<organism evidence="1">
    <name type="scientific">viral metagenome</name>
    <dbReference type="NCBI Taxonomy" id="1070528"/>
    <lineage>
        <taxon>unclassified sequences</taxon>
        <taxon>metagenomes</taxon>
        <taxon>organismal metagenomes</taxon>
    </lineage>
</organism>
<reference evidence="1" key="1">
    <citation type="submission" date="2020-03" db="EMBL/GenBank/DDBJ databases">
        <title>The deep terrestrial virosphere.</title>
        <authorList>
            <person name="Holmfeldt K."/>
            <person name="Nilsson E."/>
            <person name="Simone D."/>
            <person name="Lopez-Fernandez M."/>
            <person name="Wu X."/>
            <person name="de Brujin I."/>
            <person name="Lundin D."/>
            <person name="Andersson A."/>
            <person name="Bertilsson S."/>
            <person name="Dopson M."/>
        </authorList>
    </citation>
    <scope>NUCLEOTIDE SEQUENCE</scope>
    <source>
        <strain evidence="1">TM448A01837</strain>
        <strain evidence="2">TM448B02415</strain>
    </source>
</reference>
<sequence length="99" mass="11087">MALTFDVTEISQTNDCATSGKSLKFRYRSGWTDRAGAVVVEWKQIEPPENIGQLSLASSQATWLNVSEPIGFDAARIIVTFFVVFDTTQWLEVDDVKIE</sequence>
<dbReference type="EMBL" id="MT144911">
    <property type="protein sequence ID" value="QJI01264.1"/>
    <property type="molecule type" value="Genomic_DNA"/>
</dbReference>
<evidence type="ECO:0000313" key="1">
    <source>
        <dbReference type="EMBL" id="QJA50630.1"/>
    </source>
</evidence>
<dbReference type="AlphaFoldDB" id="A0A6H1ZTU9"/>
<name>A0A6H1ZTU9_9ZZZZ</name>
<gene>
    <name evidence="1" type="ORF">TM448A01837_0015</name>
    <name evidence="2" type="ORF">TM448B02415_0004</name>
</gene>
<dbReference type="EMBL" id="MT144207">
    <property type="protein sequence ID" value="QJA50630.1"/>
    <property type="molecule type" value="Genomic_DNA"/>
</dbReference>
<proteinExistence type="predicted"/>
<accession>A0A6H1ZTU9</accession>
<evidence type="ECO:0000313" key="2">
    <source>
        <dbReference type="EMBL" id="QJI01264.1"/>
    </source>
</evidence>
<protein>
    <submittedName>
        <fullName evidence="1">Uncharacterized protein</fullName>
    </submittedName>
</protein>